<sequence length="134" mass="15956">MRFNALIPELSVTDIEKSKWFYIELLGFKLEYEREDDKFIFVSLEEETQMMLEEINGHWDTGELKHPFGRGINFQIDIEDVQPVIDRLRKQNIPLFREPTVSKYKSNDTTFIQKEFLVQDPDGYLLRFSQEMAG</sequence>
<dbReference type="GO" id="GO:0046677">
    <property type="term" value="P:response to antibiotic"/>
    <property type="evidence" value="ECO:0007669"/>
    <property type="project" value="UniProtKB-KW"/>
</dbReference>
<dbReference type="SUPFAM" id="SSF54593">
    <property type="entry name" value="Glyoxalase/Bleomycin resistance protein/Dihydroxybiphenyl dioxygenase"/>
    <property type="match status" value="1"/>
</dbReference>
<evidence type="ECO:0000313" key="5">
    <source>
        <dbReference type="EMBL" id="KEP26929.1"/>
    </source>
</evidence>
<dbReference type="RefSeq" id="WP_034320217.1">
    <property type="nucleotide sequence ID" value="NZ_JAVIKA010000006.1"/>
</dbReference>
<dbReference type="InterPro" id="IPR029068">
    <property type="entry name" value="Glyas_Bleomycin-R_OHBP_Dase"/>
</dbReference>
<dbReference type="AlphaFoldDB" id="A0A081LCF3"/>
<dbReference type="CDD" id="cd08349">
    <property type="entry name" value="BLMA_like"/>
    <property type="match status" value="1"/>
</dbReference>
<evidence type="ECO:0000259" key="4">
    <source>
        <dbReference type="PROSITE" id="PS51819"/>
    </source>
</evidence>
<organism evidence="5 6">
    <name type="scientific">Bacillus zhangzhouensis</name>
    <dbReference type="NCBI Taxonomy" id="1178540"/>
    <lineage>
        <taxon>Bacteria</taxon>
        <taxon>Bacillati</taxon>
        <taxon>Bacillota</taxon>
        <taxon>Bacilli</taxon>
        <taxon>Bacillales</taxon>
        <taxon>Bacillaceae</taxon>
        <taxon>Bacillus</taxon>
    </lineage>
</organism>
<reference evidence="5 6" key="1">
    <citation type="submission" date="2012-09" db="EMBL/GenBank/DDBJ databases">
        <title>Genome Sequence of Bacillus sp. DW5-4.</title>
        <authorList>
            <person name="Lai Q."/>
            <person name="Liu Y."/>
            <person name="Shao Z."/>
        </authorList>
    </citation>
    <scope>NUCLEOTIDE SEQUENCE [LARGE SCALE GENOMIC DNA]</scope>
    <source>
        <strain evidence="5 6">DW5-4</strain>
    </source>
</reference>
<dbReference type="Proteomes" id="UP000028091">
    <property type="component" value="Unassembled WGS sequence"/>
</dbReference>
<accession>A0A081LCF3</accession>
<protein>
    <recommendedName>
        <fullName evidence="2">Bleomycin resistance protein</fullName>
    </recommendedName>
</protein>
<keyword evidence="3" id="KW-0046">Antibiotic resistance</keyword>
<comment type="caution">
    <text evidence="5">The sequence shown here is derived from an EMBL/GenBank/DDBJ whole genome shotgun (WGS) entry which is preliminary data.</text>
</comment>
<gene>
    <name evidence="5" type="ORF">BA70_17070</name>
</gene>
<evidence type="ECO:0000313" key="6">
    <source>
        <dbReference type="Proteomes" id="UP000028091"/>
    </source>
</evidence>
<evidence type="ECO:0000256" key="2">
    <source>
        <dbReference type="ARBA" id="ARBA00021572"/>
    </source>
</evidence>
<dbReference type="EMBL" id="JOTP01000006">
    <property type="protein sequence ID" value="KEP26929.1"/>
    <property type="molecule type" value="Genomic_DNA"/>
</dbReference>
<dbReference type="Pfam" id="PF00903">
    <property type="entry name" value="Glyoxalase"/>
    <property type="match status" value="1"/>
</dbReference>
<dbReference type="Gene3D" id="3.10.180.10">
    <property type="entry name" value="2,3-Dihydroxybiphenyl 1,2-Dioxygenase, domain 1"/>
    <property type="match status" value="1"/>
</dbReference>
<feature type="domain" description="VOC" evidence="4">
    <location>
        <begin position="2"/>
        <end position="131"/>
    </location>
</feature>
<dbReference type="InterPro" id="IPR037523">
    <property type="entry name" value="VOC_core"/>
</dbReference>
<comment type="similarity">
    <text evidence="1">Belongs to the bleomycin resistance protein family.</text>
</comment>
<evidence type="ECO:0000256" key="1">
    <source>
        <dbReference type="ARBA" id="ARBA00011051"/>
    </source>
</evidence>
<proteinExistence type="inferred from homology"/>
<name>A0A081LCF3_9BACI</name>
<evidence type="ECO:0000256" key="3">
    <source>
        <dbReference type="ARBA" id="ARBA00023251"/>
    </source>
</evidence>
<dbReference type="PROSITE" id="PS51819">
    <property type="entry name" value="VOC"/>
    <property type="match status" value="1"/>
</dbReference>
<dbReference type="InterPro" id="IPR004360">
    <property type="entry name" value="Glyas_Fos-R_dOase_dom"/>
</dbReference>
<dbReference type="eggNOG" id="COG0346">
    <property type="taxonomic scope" value="Bacteria"/>
</dbReference>
<keyword evidence="6" id="KW-1185">Reference proteome</keyword>
<dbReference type="InterPro" id="IPR000335">
    <property type="entry name" value="Bleomycin-R"/>
</dbReference>